<comment type="caution">
    <text evidence="3">The sequence shown here is derived from an EMBL/GenBank/DDBJ whole genome shotgun (WGS) entry which is preliminary data.</text>
</comment>
<name>A0A9J6EFY5_RHIMP</name>
<reference evidence="3" key="1">
    <citation type="journal article" date="2020" name="Cell">
        <title>Large-Scale Comparative Analyses of Tick Genomes Elucidate Their Genetic Diversity and Vector Capacities.</title>
        <authorList>
            <consortium name="Tick Genome and Microbiome Consortium (TIGMIC)"/>
            <person name="Jia N."/>
            <person name="Wang J."/>
            <person name="Shi W."/>
            <person name="Du L."/>
            <person name="Sun Y."/>
            <person name="Zhan W."/>
            <person name="Jiang J.F."/>
            <person name="Wang Q."/>
            <person name="Zhang B."/>
            <person name="Ji P."/>
            <person name="Bell-Sakyi L."/>
            <person name="Cui X.M."/>
            <person name="Yuan T.T."/>
            <person name="Jiang B.G."/>
            <person name="Yang W.F."/>
            <person name="Lam T.T."/>
            <person name="Chang Q.C."/>
            <person name="Ding S.J."/>
            <person name="Wang X.J."/>
            <person name="Zhu J.G."/>
            <person name="Ruan X.D."/>
            <person name="Zhao L."/>
            <person name="Wei J.T."/>
            <person name="Ye R.Z."/>
            <person name="Que T.C."/>
            <person name="Du C.H."/>
            <person name="Zhou Y.H."/>
            <person name="Cheng J.X."/>
            <person name="Dai P.F."/>
            <person name="Guo W.B."/>
            <person name="Han X.H."/>
            <person name="Huang E.J."/>
            <person name="Li L.F."/>
            <person name="Wei W."/>
            <person name="Gao Y.C."/>
            <person name="Liu J.Z."/>
            <person name="Shao H.Z."/>
            <person name="Wang X."/>
            <person name="Wang C.C."/>
            <person name="Yang T.C."/>
            <person name="Huo Q.B."/>
            <person name="Li W."/>
            <person name="Chen H.Y."/>
            <person name="Chen S.E."/>
            <person name="Zhou L.G."/>
            <person name="Ni X.B."/>
            <person name="Tian J.H."/>
            <person name="Sheng Y."/>
            <person name="Liu T."/>
            <person name="Pan Y.S."/>
            <person name="Xia L.Y."/>
            <person name="Li J."/>
            <person name="Zhao F."/>
            <person name="Cao W.C."/>
        </authorList>
    </citation>
    <scope>NUCLEOTIDE SEQUENCE</scope>
    <source>
        <strain evidence="3">Rmic-2018</strain>
    </source>
</reference>
<feature type="compositionally biased region" description="Basic residues" evidence="2">
    <location>
        <begin position="108"/>
        <end position="118"/>
    </location>
</feature>
<evidence type="ECO:0000313" key="3">
    <source>
        <dbReference type="EMBL" id="KAH8033363.1"/>
    </source>
</evidence>
<keyword evidence="4" id="KW-1185">Reference proteome</keyword>
<accession>A0A9J6EFY5</accession>
<dbReference type="AlphaFoldDB" id="A0A9J6EFY5"/>
<evidence type="ECO:0000313" key="4">
    <source>
        <dbReference type="Proteomes" id="UP000821866"/>
    </source>
</evidence>
<keyword evidence="1" id="KW-0175">Coiled coil</keyword>
<dbReference type="Proteomes" id="UP000821866">
    <property type="component" value="Chromosome 2"/>
</dbReference>
<proteinExistence type="predicted"/>
<feature type="region of interest" description="Disordered" evidence="2">
    <location>
        <begin position="86"/>
        <end position="139"/>
    </location>
</feature>
<gene>
    <name evidence="3" type="ORF">HPB51_011431</name>
</gene>
<organism evidence="3 4">
    <name type="scientific">Rhipicephalus microplus</name>
    <name type="common">Cattle tick</name>
    <name type="synonym">Boophilus microplus</name>
    <dbReference type="NCBI Taxonomy" id="6941"/>
    <lineage>
        <taxon>Eukaryota</taxon>
        <taxon>Metazoa</taxon>
        <taxon>Ecdysozoa</taxon>
        <taxon>Arthropoda</taxon>
        <taxon>Chelicerata</taxon>
        <taxon>Arachnida</taxon>
        <taxon>Acari</taxon>
        <taxon>Parasitiformes</taxon>
        <taxon>Ixodida</taxon>
        <taxon>Ixodoidea</taxon>
        <taxon>Ixodidae</taxon>
        <taxon>Rhipicephalinae</taxon>
        <taxon>Rhipicephalus</taxon>
        <taxon>Boophilus</taxon>
    </lineage>
</organism>
<reference evidence="3" key="2">
    <citation type="submission" date="2021-09" db="EMBL/GenBank/DDBJ databases">
        <authorList>
            <person name="Jia N."/>
            <person name="Wang J."/>
            <person name="Shi W."/>
            <person name="Du L."/>
            <person name="Sun Y."/>
            <person name="Zhan W."/>
            <person name="Jiang J."/>
            <person name="Wang Q."/>
            <person name="Zhang B."/>
            <person name="Ji P."/>
            <person name="Sakyi L.B."/>
            <person name="Cui X."/>
            <person name="Yuan T."/>
            <person name="Jiang B."/>
            <person name="Yang W."/>
            <person name="Lam T.T.-Y."/>
            <person name="Chang Q."/>
            <person name="Ding S."/>
            <person name="Wang X."/>
            <person name="Zhu J."/>
            <person name="Ruan X."/>
            <person name="Zhao L."/>
            <person name="Wei J."/>
            <person name="Que T."/>
            <person name="Du C."/>
            <person name="Cheng J."/>
            <person name="Dai P."/>
            <person name="Han X."/>
            <person name="Huang E."/>
            <person name="Gao Y."/>
            <person name="Liu J."/>
            <person name="Shao H."/>
            <person name="Ye R."/>
            <person name="Li L."/>
            <person name="Wei W."/>
            <person name="Wang X."/>
            <person name="Wang C."/>
            <person name="Huo Q."/>
            <person name="Li W."/>
            <person name="Guo W."/>
            <person name="Chen H."/>
            <person name="Chen S."/>
            <person name="Zhou L."/>
            <person name="Zhou L."/>
            <person name="Ni X."/>
            <person name="Tian J."/>
            <person name="Zhou Y."/>
            <person name="Sheng Y."/>
            <person name="Liu T."/>
            <person name="Pan Y."/>
            <person name="Xia L."/>
            <person name="Li J."/>
            <person name="Zhao F."/>
            <person name="Cao W."/>
        </authorList>
    </citation>
    <scope>NUCLEOTIDE SEQUENCE</scope>
    <source>
        <strain evidence="3">Rmic-2018</strain>
        <tissue evidence="3">Larvae</tissue>
    </source>
</reference>
<evidence type="ECO:0000256" key="1">
    <source>
        <dbReference type="SAM" id="Coils"/>
    </source>
</evidence>
<feature type="coiled-coil region" evidence="1">
    <location>
        <begin position="166"/>
        <end position="204"/>
    </location>
</feature>
<evidence type="ECO:0000256" key="2">
    <source>
        <dbReference type="SAM" id="MobiDB-lite"/>
    </source>
</evidence>
<protein>
    <recommendedName>
        <fullName evidence="5">CCHC-type domain-containing protein</fullName>
    </recommendedName>
</protein>
<evidence type="ECO:0008006" key="5">
    <source>
        <dbReference type="Google" id="ProtNLM"/>
    </source>
</evidence>
<dbReference type="EMBL" id="JABSTU010000004">
    <property type="protein sequence ID" value="KAH8033363.1"/>
    <property type="molecule type" value="Genomic_DNA"/>
</dbReference>
<sequence length="212" mass="24384">MSCGDIGHKQDVCPNTHDDLCDNCGEQNTDPKNYRCEPKCKLCGIPHETVSRDCLRKLKLAPPPLRFRERSRAKWRSSWYQNDIANMNDNHHVVPPAPQSPNEDKQKRMPRSKSRLKPRGRELGIPRTMPTDVEPDNVQGKLSGANVVTGHSQLSTETTVNPITTLSIYEDKLALRRRENEELRRALEVQEKRMQEKKSSKEKQLAYILCEK</sequence>